<dbReference type="InterPro" id="IPR017846">
    <property type="entry name" value="Nict_dMeBzImd_PRibTrfase_bact"/>
</dbReference>
<dbReference type="Gene3D" id="1.10.1610.10">
    <property type="match status" value="1"/>
</dbReference>
<evidence type="ECO:0000256" key="5">
    <source>
        <dbReference type="ARBA" id="ARBA00022573"/>
    </source>
</evidence>
<organism evidence="13 14">
    <name type="scientific">Desulfoprunum benzoelyticum</name>
    <dbReference type="NCBI Taxonomy" id="1506996"/>
    <lineage>
        <taxon>Bacteria</taxon>
        <taxon>Pseudomonadati</taxon>
        <taxon>Thermodesulfobacteriota</taxon>
        <taxon>Desulfobulbia</taxon>
        <taxon>Desulfobulbales</taxon>
        <taxon>Desulfobulbaceae</taxon>
        <taxon>Desulfoprunum</taxon>
    </lineage>
</organism>
<comment type="similarity">
    <text evidence="2 10">Belongs to the CobT family.</text>
</comment>
<keyword evidence="5 10" id="KW-0169">Cobalamin biosynthesis</keyword>
<keyword evidence="7 10" id="KW-0808">Transferase</keyword>
<dbReference type="Gene3D" id="3.40.50.720">
    <property type="entry name" value="NAD(P)-binding Rossmann-like Domain"/>
    <property type="match status" value="1"/>
</dbReference>
<feature type="domain" description="Alcohol dehydrogenase-like N-terminal" evidence="12">
    <location>
        <begin position="24"/>
        <end position="120"/>
    </location>
</feature>
<dbReference type="SUPFAM" id="SSF50129">
    <property type="entry name" value="GroES-like"/>
    <property type="match status" value="1"/>
</dbReference>
<dbReference type="HAMAP" id="MF_00230">
    <property type="entry name" value="CobT"/>
    <property type="match status" value="1"/>
</dbReference>
<feature type="active site" description="Proton acceptor" evidence="10">
    <location>
        <position position="667"/>
    </location>
</feature>
<feature type="domain" description="Alcohol dehydrogenase-like C-terminal" evidence="11">
    <location>
        <begin position="163"/>
        <end position="278"/>
    </location>
</feature>
<evidence type="ECO:0000256" key="6">
    <source>
        <dbReference type="ARBA" id="ARBA00022676"/>
    </source>
</evidence>
<dbReference type="NCBIfam" id="NF000996">
    <property type="entry name" value="PRK00105.1"/>
    <property type="match status" value="1"/>
</dbReference>
<dbReference type="GO" id="GO:0008939">
    <property type="term" value="F:nicotinate-nucleotide-dimethylbenzimidazole phosphoribosyltransferase activity"/>
    <property type="evidence" value="ECO:0007669"/>
    <property type="project" value="UniProtKB-UniRule"/>
</dbReference>
<sequence length="701" mass="75432">MRLTLKECQHMVMEDHPGHPVTDEDTVTLAVSYCAICRTDAKMWREGHRDLALPRVLGHEFVGRDLATGQLYVSWPGMVCNSCRYCRSGRENLCDSMRIIGFHADGGFSRQVVVPRDGLIMADATVDEMLLTFAEPIACVLNCMEQLRPQANERLVIYGGGVVGMLAALAAQQSGCRVTVIERSAEKISRLRDFCDLNRINIVKDTTAADFDLAVNCCDSHIAFSQAITKLRKGGRMGFFSGLRKRQDLESGLLNLLHYKELEMYGSYGPRRTHMARAVGCIGSWRTSLPLLVEKVIPPAEAESAFPHVLSGNALKYIIDFQEYRGERSFVAPENSFAIDARPAVPALSTFVNELISTVTPVDGSFEPVARRKIDLKTKPLGALGRIEELAVQLAVIQRSLMPNVATKHILVFAGDHGVVDEGVSAFPARVTVQMVENFLAGGAAINVFCRQYDIGLSVVDMGVDTTFARHPLLIDKKVARGTANFAVQPAMTREQALAAIENGARAFLEQHAVTPMKIVGMGEMGIGNSSSAAAIICAATGLGSAMVVGRGTGVDDEGLKRKREVIDRALRLHRPDPDDGLELLAKLGGYELAGIAGAVLAAAANGCCVVLDGIISTAAGLIAYLICPAVQGYLVAGHRSVEQGQQAALQRMGLSPGIDLDFRLGEGTGAAITMNLVDLACRTMREMASFAEAGVDSGNI</sequence>
<dbReference type="GO" id="GO:0009236">
    <property type="term" value="P:cobalamin biosynthetic process"/>
    <property type="evidence" value="ECO:0007669"/>
    <property type="project" value="UniProtKB-UniRule"/>
</dbReference>
<comment type="function">
    <text evidence="10">Catalyzes the synthesis of alpha-ribazole-5'-phosphate from nicotinate mononucleotide (NAMN) and 5,6-dimethylbenzimidazole (DMB).</text>
</comment>
<evidence type="ECO:0000256" key="10">
    <source>
        <dbReference type="HAMAP-Rule" id="MF_00230"/>
    </source>
</evidence>
<dbReference type="AlphaFoldDB" id="A0A840UU89"/>
<reference evidence="13 14" key="1">
    <citation type="submission" date="2020-08" db="EMBL/GenBank/DDBJ databases">
        <title>Genomic Encyclopedia of Type Strains, Phase IV (KMG-IV): sequencing the most valuable type-strain genomes for metagenomic binning, comparative biology and taxonomic classification.</title>
        <authorList>
            <person name="Goeker M."/>
        </authorList>
    </citation>
    <scope>NUCLEOTIDE SEQUENCE [LARGE SCALE GENOMIC DNA]</scope>
    <source>
        <strain evidence="13 14">DSM 28570</strain>
    </source>
</reference>
<dbReference type="Proteomes" id="UP000539642">
    <property type="component" value="Unassembled WGS sequence"/>
</dbReference>
<dbReference type="InterPro" id="IPR011032">
    <property type="entry name" value="GroES-like_sf"/>
</dbReference>
<evidence type="ECO:0000256" key="8">
    <source>
        <dbReference type="ARBA" id="ARBA00030686"/>
    </source>
</evidence>
<dbReference type="InterPro" id="IPR013149">
    <property type="entry name" value="ADH-like_C"/>
</dbReference>
<dbReference type="Gene3D" id="3.40.50.10210">
    <property type="match status" value="1"/>
</dbReference>
<dbReference type="EC" id="2.4.2.21" evidence="3 10"/>
<gene>
    <name evidence="10" type="primary">cobT</name>
    <name evidence="13" type="ORF">HNQ81_003007</name>
</gene>
<dbReference type="NCBIfam" id="TIGR03160">
    <property type="entry name" value="cobT_DBIPRT"/>
    <property type="match status" value="1"/>
</dbReference>
<keyword evidence="6 10" id="KW-0328">Glycosyltransferase</keyword>
<proteinExistence type="inferred from homology"/>
<evidence type="ECO:0000256" key="7">
    <source>
        <dbReference type="ARBA" id="ARBA00022679"/>
    </source>
</evidence>
<dbReference type="Gene3D" id="3.90.180.10">
    <property type="entry name" value="Medium-chain alcohol dehydrogenases, catalytic domain"/>
    <property type="match status" value="1"/>
</dbReference>
<dbReference type="PANTHER" id="PTHR43463:SF1">
    <property type="entry name" value="NICOTINATE-NUCLEOTIDE--DIMETHYLBENZIMIDAZOLE PHOSPHORIBOSYLTRANSFERASE"/>
    <property type="match status" value="1"/>
</dbReference>
<keyword evidence="14" id="KW-1185">Reference proteome</keyword>
<evidence type="ECO:0000313" key="13">
    <source>
        <dbReference type="EMBL" id="MBB5349255.1"/>
    </source>
</evidence>
<accession>A0A840UU89</accession>
<comment type="pathway">
    <text evidence="1 10">Nucleoside biosynthesis; alpha-ribazole biosynthesis; alpha-ribazole from 5,6-dimethylbenzimidazole: step 1/2.</text>
</comment>
<protein>
    <recommendedName>
        <fullName evidence="4 10">Nicotinate-nucleotide--dimethylbenzimidazole phosphoribosyltransferase</fullName>
        <shortName evidence="10">NN:DBI PRT</shortName>
        <ecNumber evidence="3 10">2.4.2.21</ecNumber>
    </recommendedName>
    <alternativeName>
        <fullName evidence="8 10">N(1)-alpha-phosphoribosyltransferase</fullName>
    </alternativeName>
</protein>
<dbReference type="InterPro" id="IPR013154">
    <property type="entry name" value="ADH-like_N"/>
</dbReference>
<dbReference type="Pfam" id="PF02277">
    <property type="entry name" value="DBI_PRT"/>
    <property type="match status" value="1"/>
</dbReference>
<dbReference type="Pfam" id="PF08240">
    <property type="entry name" value="ADH_N"/>
    <property type="match status" value="1"/>
</dbReference>
<dbReference type="PANTHER" id="PTHR43463">
    <property type="entry name" value="NICOTINATE-NUCLEOTIDE--DIMETHYLBENZIMIDAZOLE PHOSPHORIBOSYLTRANSFERASE"/>
    <property type="match status" value="1"/>
</dbReference>
<evidence type="ECO:0000256" key="9">
    <source>
        <dbReference type="ARBA" id="ARBA00047340"/>
    </source>
</evidence>
<evidence type="ECO:0000256" key="3">
    <source>
        <dbReference type="ARBA" id="ARBA00011991"/>
    </source>
</evidence>
<evidence type="ECO:0000259" key="12">
    <source>
        <dbReference type="Pfam" id="PF08240"/>
    </source>
</evidence>
<evidence type="ECO:0000256" key="1">
    <source>
        <dbReference type="ARBA" id="ARBA00005049"/>
    </source>
</evidence>
<dbReference type="SUPFAM" id="SSF52733">
    <property type="entry name" value="Nicotinate mononucleotide:5,6-dimethylbenzimidazole phosphoribosyltransferase (CobT)"/>
    <property type="match status" value="1"/>
</dbReference>
<name>A0A840UU89_9BACT</name>
<dbReference type="InterPro" id="IPR003200">
    <property type="entry name" value="Nict_dMeBzImd_PRibTrfase"/>
</dbReference>
<comment type="caution">
    <text evidence="13">The sequence shown here is derived from an EMBL/GenBank/DDBJ whole genome shotgun (WGS) entry which is preliminary data.</text>
</comment>
<dbReference type="FunFam" id="3.40.50.10210:FF:000001">
    <property type="entry name" value="Nicotinate-nucleotide--dimethylbenzimidazole phosphoribosyltransferase"/>
    <property type="match status" value="1"/>
</dbReference>
<dbReference type="InterPro" id="IPR023195">
    <property type="entry name" value="Nict_dMeBzImd_PRibTrfase_N"/>
</dbReference>
<dbReference type="UniPathway" id="UPA00061">
    <property type="reaction ID" value="UER00516"/>
</dbReference>
<evidence type="ECO:0000259" key="11">
    <source>
        <dbReference type="Pfam" id="PF00107"/>
    </source>
</evidence>
<evidence type="ECO:0000256" key="4">
    <source>
        <dbReference type="ARBA" id="ARBA00015486"/>
    </source>
</evidence>
<dbReference type="SUPFAM" id="SSF51735">
    <property type="entry name" value="NAD(P)-binding Rossmann-fold domains"/>
    <property type="match status" value="1"/>
</dbReference>
<dbReference type="EMBL" id="JACHEO010000022">
    <property type="protein sequence ID" value="MBB5349255.1"/>
    <property type="molecule type" value="Genomic_DNA"/>
</dbReference>
<evidence type="ECO:0000256" key="2">
    <source>
        <dbReference type="ARBA" id="ARBA00007110"/>
    </source>
</evidence>
<comment type="catalytic activity">
    <reaction evidence="9 10">
        <text>5,6-dimethylbenzimidazole + nicotinate beta-D-ribonucleotide = alpha-ribazole 5'-phosphate + nicotinate + H(+)</text>
        <dbReference type="Rhea" id="RHEA:11196"/>
        <dbReference type="ChEBI" id="CHEBI:15378"/>
        <dbReference type="ChEBI" id="CHEBI:15890"/>
        <dbReference type="ChEBI" id="CHEBI:32544"/>
        <dbReference type="ChEBI" id="CHEBI:57502"/>
        <dbReference type="ChEBI" id="CHEBI:57918"/>
        <dbReference type="EC" id="2.4.2.21"/>
    </reaction>
</comment>
<dbReference type="CDD" id="cd02439">
    <property type="entry name" value="DMB-PRT_CobT"/>
    <property type="match status" value="1"/>
</dbReference>
<dbReference type="InterPro" id="IPR036291">
    <property type="entry name" value="NAD(P)-bd_dom_sf"/>
</dbReference>
<dbReference type="Pfam" id="PF00107">
    <property type="entry name" value="ADH_zinc_N"/>
    <property type="match status" value="1"/>
</dbReference>
<evidence type="ECO:0000313" key="14">
    <source>
        <dbReference type="Proteomes" id="UP000539642"/>
    </source>
</evidence>
<dbReference type="InterPro" id="IPR036087">
    <property type="entry name" value="Nict_dMeBzImd_PRibTrfase_sf"/>
</dbReference>